<dbReference type="EMBL" id="JABBWG010000027">
    <property type="protein sequence ID" value="KAG1812153.1"/>
    <property type="molecule type" value="Genomic_DNA"/>
</dbReference>
<sequence>YPCTVVHWFDKIGNAADEDTGMWMACPGEGANNTAEHTIIHIDTIYCAHQENLNLLNQTFLDFLMLKFYHSYDAFRAYYVNKYADHHTFEIAF</sequence>
<dbReference type="OrthoDB" id="3187773at2759"/>
<reference evidence="1" key="1">
    <citation type="journal article" date="2020" name="New Phytol.">
        <title>Comparative genomics reveals dynamic genome evolution in host specialist ectomycorrhizal fungi.</title>
        <authorList>
            <person name="Lofgren L.A."/>
            <person name="Nguyen N.H."/>
            <person name="Vilgalys R."/>
            <person name="Ruytinx J."/>
            <person name="Liao H.L."/>
            <person name="Branco S."/>
            <person name="Kuo A."/>
            <person name="LaButti K."/>
            <person name="Lipzen A."/>
            <person name="Andreopoulos W."/>
            <person name="Pangilinan J."/>
            <person name="Riley R."/>
            <person name="Hundley H."/>
            <person name="Na H."/>
            <person name="Barry K."/>
            <person name="Grigoriev I.V."/>
            <person name="Stajich J.E."/>
            <person name="Kennedy P.G."/>
        </authorList>
    </citation>
    <scope>NUCLEOTIDE SEQUENCE</scope>
    <source>
        <strain evidence="1">MN1</strain>
    </source>
</reference>
<feature type="non-terminal residue" evidence="1">
    <location>
        <position position="93"/>
    </location>
</feature>
<dbReference type="AlphaFoldDB" id="A0A9P7JB46"/>
<dbReference type="RefSeq" id="XP_041190435.1">
    <property type="nucleotide sequence ID" value="XM_041331309.1"/>
</dbReference>
<dbReference type="Proteomes" id="UP000807769">
    <property type="component" value="Unassembled WGS sequence"/>
</dbReference>
<protein>
    <submittedName>
        <fullName evidence="1">Uncharacterized protein</fullName>
    </submittedName>
</protein>
<organism evidence="1 2">
    <name type="scientific">Suillus subaureus</name>
    <dbReference type="NCBI Taxonomy" id="48587"/>
    <lineage>
        <taxon>Eukaryota</taxon>
        <taxon>Fungi</taxon>
        <taxon>Dikarya</taxon>
        <taxon>Basidiomycota</taxon>
        <taxon>Agaricomycotina</taxon>
        <taxon>Agaricomycetes</taxon>
        <taxon>Agaricomycetidae</taxon>
        <taxon>Boletales</taxon>
        <taxon>Suillineae</taxon>
        <taxon>Suillaceae</taxon>
        <taxon>Suillus</taxon>
    </lineage>
</organism>
<accession>A0A9P7JB46</accession>
<keyword evidence="2" id="KW-1185">Reference proteome</keyword>
<name>A0A9P7JB46_9AGAM</name>
<proteinExistence type="predicted"/>
<gene>
    <name evidence="1" type="ORF">BJ212DRAFT_1276856</name>
</gene>
<dbReference type="GeneID" id="64625326"/>
<evidence type="ECO:0000313" key="1">
    <source>
        <dbReference type="EMBL" id="KAG1812153.1"/>
    </source>
</evidence>
<evidence type="ECO:0000313" key="2">
    <source>
        <dbReference type="Proteomes" id="UP000807769"/>
    </source>
</evidence>
<comment type="caution">
    <text evidence="1">The sequence shown here is derived from an EMBL/GenBank/DDBJ whole genome shotgun (WGS) entry which is preliminary data.</text>
</comment>